<keyword evidence="2" id="KW-1185">Reference proteome</keyword>
<evidence type="ECO:0000313" key="2">
    <source>
        <dbReference type="Proteomes" id="UP000054538"/>
    </source>
</evidence>
<evidence type="ECO:0000313" key="1">
    <source>
        <dbReference type="EMBL" id="KIK93783.1"/>
    </source>
</evidence>
<name>A0A0D0DPB1_9AGAM</name>
<sequence>MGKVVQFLQSKLPVSPGLSIQCFPVVHAFLHNPPQGPNDEPSHDQRRKGLHSMNWAGFPCGALTQF</sequence>
<gene>
    <name evidence="1" type="ORF">PAXRUDRAFT_493684</name>
</gene>
<accession>A0A0D0DPB1</accession>
<dbReference type="Proteomes" id="UP000054538">
    <property type="component" value="Unassembled WGS sequence"/>
</dbReference>
<dbReference type="HOGENOM" id="CLU_2831909_0_0_1"/>
<dbReference type="AlphaFoldDB" id="A0A0D0DPB1"/>
<protein>
    <submittedName>
        <fullName evidence="1">Uncharacterized protein</fullName>
    </submittedName>
</protein>
<reference evidence="2" key="2">
    <citation type="submission" date="2015-01" db="EMBL/GenBank/DDBJ databases">
        <title>Evolutionary Origins and Diversification of the Mycorrhizal Mutualists.</title>
        <authorList>
            <consortium name="DOE Joint Genome Institute"/>
            <consortium name="Mycorrhizal Genomics Consortium"/>
            <person name="Kohler A."/>
            <person name="Kuo A."/>
            <person name="Nagy L.G."/>
            <person name="Floudas D."/>
            <person name="Copeland A."/>
            <person name="Barry K.W."/>
            <person name="Cichocki N."/>
            <person name="Veneault-Fourrey C."/>
            <person name="LaButti K."/>
            <person name="Lindquist E.A."/>
            <person name="Lipzen A."/>
            <person name="Lundell T."/>
            <person name="Morin E."/>
            <person name="Murat C."/>
            <person name="Riley R."/>
            <person name="Ohm R."/>
            <person name="Sun H."/>
            <person name="Tunlid A."/>
            <person name="Henrissat B."/>
            <person name="Grigoriev I.V."/>
            <person name="Hibbett D.S."/>
            <person name="Martin F."/>
        </authorList>
    </citation>
    <scope>NUCLEOTIDE SEQUENCE [LARGE SCALE GENOMIC DNA]</scope>
    <source>
        <strain evidence="2">Ve08.2h10</strain>
    </source>
</reference>
<dbReference type="InParanoid" id="A0A0D0DPB1"/>
<reference evidence="1 2" key="1">
    <citation type="submission" date="2014-04" db="EMBL/GenBank/DDBJ databases">
        <authorList>
            <consortium name="DOE Joint Genome Institute"/>
            <person name="Kuo A."/>
            <person name="Kohler A."/>
            <person name="Jargeat P."/>
            <person name="Nagy L.G."/>
            <person name="Floudas D."/>
            <person name="Copeland A."/>
            <person name="Barry K.W."/>
            <person name="Cichocki N."/>
            <person name="Veneault-Fourrey C."/>
            <person name="LaButti K."/>
            <person name="Lindquist E.A."/>
            <person name="Lipzen A."/>
            <person name="Lundell T."/>
            <person name="Morin E."/>
            <person name="Murat C."/>
            <person name="Sun H."/>
            <person name="Tunlid A."/>
            <person name="Henrissat B."/>
            <person name="Grigoriev I.V."/>
            <person name="Hibbett D.S."/>
            <person name="Martin F."/>
            <person name="Nordberg H.P."/>
            <person name="Cantor M.N."/>
            <person name="Hua S.X."/>
        </authorList>
    </citation>
    <scope>NUCLEOTIDE SEQUENCE [LARGE SCALE GENOMIC DNA]</scope>
    <source>
        <strain evidence="1 2">Ve08.2h10</strain>
    </source>
</reference>
<proteinExistence type="predicted"/>
<dbReference type="EMBL" id="KN825156">
    <property type="protein sequence ID" value="KIK93783.1"/>
    <property type="molecule type" value="Genomic_DNA"/>
</dbReference>
<organism evidence="1 2">
    <name type="scientific">Paxillus rubicundulus Ve08.2h10</name>
    <dbReference type="NCBI Taxonomy" id="930991"/>
    <lineage>
        <taxon>Eukaryota</taxon>
        <taxon>Fungi</taxon>
        <taxon>Dikarya</taxon>
        <taxon>Basidiomycota</taxon>
        <taxon>Agaricomycotina</taxon>
        <taxon>Agaricomycetes</taxon>
        <taxon>Agaricomycetidae</taxon>
        <taxon>Boletales</taxon>
        <taxon>Paxilineae</taxon>
        <taxon>Paxillaceae</taxon>
        <taxon>Paxillus</taxon>
    </lineage>
</organism>